<name>A0A0C1RC45_9CYAN</name>
<dbReference type="STRING" id="1479485.DA73_0224250"/>
<dbReference type="AlphaFoldDB" id="A0A0C1RC45"/>
<evidence type="ECO:0000313" key="2">
    <source>
        <dbReference type="EMBL" id="KIE09860.1"/>
    </source>
</evidence>
<proteinExistence type="predicted"/>
<reference evidence="2" key="1">
    <citation type="journal article" date="2015" name="Genome Announc.">
        <title>Draft Genome Sequence of Tolypothrix boutellei Strain VB521301.</title>
        <authorList>
            <person name="Chandrababunaidu M.M."/>
            <person name="Singh D."/>
            <person name="Sen D."/>
            <person name="Bhan S."/>
            <person name="Das S."/>
            <person name="Gupta A."/>
            <person name="Adhikary S.P."/>
            <person name="Tripathy S."/>
        </authorList>
    </citation>
    <scope>NUCLEOTIDE SEQUENCE</scope>
    <source>
        <strain evidence="2">VB521301</strain>
    </source>
</reference>
<gene>
    <name evidence="2" type="ORF">DA73_0224250</name>
</gene>
<feature type="coiled-coil region" evidence="1">
    <location>
        <begin position="2"/>
        <end position="36"/>
    </location>
</feature>
<evidence type="ECO:0000256" key="1">
    <source>
        <dbReference type="SAM" id="Coils"/>
    </source>
</evidence>
<dbReference type="OrthoDB" id="9811746at2"/>
<sequence length="311" mass="35022">MLVTLIQEIDTLEEEIAKAQARLQQLRNVEKIASNAIATVQAAVVAVEESAPSALDNLRDLVLSFFPTPTVTIAETEEKPLDQLSDEVYDMPETETEPEFYPDEEPEVEPDYLEEPVEDSDRHFEEQEEQAVTVQVKQQVTHTSPHGTYEVIKLSEAVSYCRNNREASIQCAYAGFNSKQRAEQWGKYAIAKNVATGFEVRLAARVEGFKYELKLWGISVKSINSLAERDLTKLPGEDSIVSEKRAREDLELSENYRVGDWVRYEESTLVISAVHDEELGLEASAGTIIVHKSEVELAFRKPNNWQPFGAA</sequence>
<comment type="caution">
    <text evidence="2">The sequence shown here is derived from an EMBL/GenBank/DDBJ whole genome shotgun (WGS) entry which is preliminary data.</text>
</comment>
<accession>A0A0C1RC45</accession>
<protein>
    <submittedName>
        <fullName evidence="2">Uncharacterized protein</fullName>
    </submittedName>
</protein>
<organism evidence="2">
    <name type="scientific">Tolypothrix bouteillei VB521301</name>
    <dbReference type="NCBI Taxonomy" id="1479485"/>
    <lineage>
        <taxon>Bacteria</taxon>
        <taxon>Bacillati</taxon>
        <taxon>Cyanobacteriota</taxon>
        <taxon>Cyanophyceae</taxon>
        <taxon>Nostocales</taxon>
        <taxon>Tolypothrichaceae</taxon>
        <taxon>Tolypothrix</taxon>
    </lineage>
</organism>
<keyword evidence="1" id="KW-0175">Coiled coil</keyword>
<dbReference type="EMBL" id="JHEG02000053">
    <property type="protein sequence ID" value="KIE09860.1"/>
    <property type="molecule type" value="Genomic_DNA"/>
</dbReference>